<dbReference type="EnsemblMetazoa" id="Aqu2.1.03552_001">
    <property type="protein sequence ID" value="Aqu2.1.03552_001"/>
    <property type="gene ID" value="Aqu2.1.03552"/>
</dbReference>
<proteinExistence type="predicted"/>
<evidence type="ECO:0000313" key="1">
    <source>
        <dbReference type="EnsemblMetazoa" id="Aqu2.1.03552_001"/>
    </source>
</evidence>
<dbReference type="AlphaFoldDB" id="A0A1X7SN82"/>
<protein>
    <submittedName>
        <fullName evidence="1">Uncharacterized protein</fullName>
    </submittedName>
</protein>
<organism evidence="1">
    <name type="scientific">Amphimedon queenslandica</name>
    <name type="common">Sponge</name>
    <dbReference type="NCBI Taxonomy" id="400682"/>
    <lineage>
        <taxon>Eukaryota</taxon>
        <taxon>Metazoa</taxon>
        <taxon>Porifera</taxon>
        <taxon>Demospongiae</taxon>
        <taxon>Heteroscleromorpha</taxon>
        <taxon>Haplosclerida</taxon>
        <taxon>Niphatidae</taxon>
        <taxon>Amphimedon</taxon>
    </lineage>
</organism>
<reference evidence="1" key="1">
    <citation type="submission" date="2017-05" db="UniProtKB">
        <authorList>
            <consortium name="EnsemblMetazoa"/>
        </authorList>
    </citation>
    <scope>IDENTIFICATION</scope>
</reference>
<sequence length="130" mass="14497">MAYVSRYRDVCLPDANRFKQQFCNPAHSHPHVDTPMARSSLAAQTIPQPTVIGVDGGEGSGILTYLPLFRATKKRSPNQISDRHNFVINNWGEHKRAPLRRSLPPSVCMYVRTSPVTPILVTPMCAQLSI</sequence>
<accession>A0A1X7SN82</accession>
<name>A0A1X7SN82_AMPQE</name>
<dbReference type="InParanoid" id="A0A1X7SN82"/>